<sequence>MTKRPSPEEDTSRQDAGWAFRPRTPVGAQPGRESRPETPAATTVPIEQVAPASWSTLDSGTTPAPLGAPAPVPTAGTAPPPGPDTAQLRPKRWWNKRGMRIVLALAVLATAGGAALVLVQEDAVPVASRQLTQAWKVPAPASDDELVGSWRTDTLLIRASTRGGVSAYRLSDGRRMWQTTPPAKGSVPCAMSPAPAAQGIGTVGFGQDGNSCTSLAGIDTATGKIKWSVPLIGTKHPTAVAAQTYVQGNVATVVSENFLGGLDVRTGRRVWGFKARGSYCNAYDWGGEGTVLVDDYCVDQKKKFTFTAYDGTTGKVLWSEAQRTHTEVTHVLSGSPLIAAVHTPVEDSVRVFASSGHSHKLAVGNTEVAPGNDSAADHSARLVGNVLVTPAQSSTGSEVDGYDVTTGAKLWSCPSAALATDADGTDRVYVVTTSGTPQLLRLDPHTGHATPIARLPVGSGHSGFTTGTVYVTRDGGVLELDAQGKAGGVRYYR</sequence>
<dbReference type="InterPro" id="IPR002372">
    <property type="entry name" value="PQQ_rpt_dom"/>
</dbReference>
<feature type="compositionally biased region" description="Basic and acidic residues" evidence="1">
    <location>
        <begin position="1"/>
        <end position="13"/>
    </location>
</feature>
<evidence type="ECO:0000256" key="1">
    <source>
        <dbReference type="SAM" id="MobiDB-lite"/>
    </source>
</evidence>
<dbReference type="OrthoDB" id="3944519at2"/>
<dbReference type="SUPFAM" id="SSF50998">
    <property type="entry name" value="Quinoprotein alcohol dehydrogenase-like"/>
    <property type="match status" value="1"/>
</dbReference>
<gene>
    <name evidence="4" type="ORF">LK07_03065</name>
</gene>
<keyword evidence="2" id="KW-1133">Transmembrane helix</keyword>
<dbReference type="PANTHER" id="PTHR34512:SF30">
    <property type="entry name" value="OUTER MEMBRANE PROTEIN ASSEMBLY FACTOR BAMB"/>
    <property type="match status" value="1"/>
</dbReference>
<protein>
    <recommendedName>
        <fullName evidence="3">Pyrrolo-quinoline quinone repeat domain-containing protein</fullName>
    </recommendedName>
</protein>
<evidence type="ECO:0000259" key="3">
    <source>
        <dbReference type="Pfam" id="PF13360"/>
    </source>
</evidence>
<evidence type="ECO:0000256" key="2">
    <source>
        <dbReference type="SAM" id="Phobius"/>
    </source>
</evidence>
<evidence type="ECO:0000313" key="4">
    <source>
        <dbReference type="EMBL" id="ASN23178.1"/>
    </source>
</evidence>
<keyword evidence="5" id="KW-1185">Reference proteome</keyword>
<dbReference type="PANTHER" id="PTHR34512">
    <property type="entry name" value="CELL SURFACE PROTEIN"/>
    <property type="match status" value="1"/>
</dbReference>
<feature type="region of interest" description="Disordered" evidence="1">
    <location>
        <begin position="1"/>
        <end position="89"/>
    </location>
</feature>
<feature type="transmembrane region" description="Helical" evidence="2">
    <location>
        <begin position="101"/>
        <end position="119"/>
    </location>
</feature>
<dbReference type="InterPro" id="IPR011047">
    <property type="entry name" value="Quinoprotein_ADH-like_sf"/>
</dbReference>
<name>A0A221NTR0_9ACTN</name>
<keyword evidence="2" id="KW-0472">Membrane</keyword>
<proteinExistence type="predicted"/>
<dbReference type="AlphaFoldDB" id="A0A221NTR0"/>
<dbReference type="Proteomes" id="UP000031501">
    <property type="component" value="Chromosome"/>
</dbReference>
<organism evidence="4 5">
    <name type="scientific">Streptomyces pluripotens</name>
    <dbReference type="NCBI Taxonomy" id="1355015"/>
    <lineage>
        <taxon>Bacteria</taxon>
        <taxon>Bacillati</taxon>
        <taxon>Actinomycetota</taxon>
        <taxon>Actinomycetes</taxon>
        <taxon>Kitasatosporales</taxon>
        <taxon>Streptomycetaceae</taxon>
        <taxon>Streptomyces</taxon>
    </lineage>
</organism>
<dbReference type="STRING" id="1355015.LK06_001985"/>
<dbReference type="EMBL" id="CP022433">
    <property type="protein sequence ID" value="ASN23178.1"/>
    <property type="molecule type" value="Genomic_DNA"/>
</dbReference>
<dbReference type="Pfam" id="PF13360">
    <property type="entry name" value="PQQ_2"/>
    <property type="match status" value="1"/>
</dbReference>
<dbReference type="RefSeq" id="WP_039653876.1">
    <property type="nucleotide sequence ID" value="NZ_CP021080.1"/>
</dbReference>
<dbReference type="KEGG" id="splu:LK06_001985"/>
<dbReference type="InterPro" id="IPR015943">
    <property type="entry name" value="WD40/YVTN_repeat-like_dom_sf"/>
</dbReference>
<evidence type="ECO:0000313" key="5">
    <source>
        <dbReference type="Proteomes" id="UP000031501"/>
    </source>
</evidence>
<keyword evidence="2" id="KW-0812">Transmembrane</keyword>
<feature type="domain" description="Pyrrolo-quinoline quinone repeat" evidence="3">
    <location>
        <begin position="162"/>
        <end position="371"/>
    </location>
</feature>
<feature type="compositionally biased region" description="Pro residues" evidence="1">
    <location>
        <begin position="66"/>
        <end position="83"/>
    </location>
</feature>
<dbReference type="Gene3D" id="2.130.10.10">
    <property type="entry name" value="YVTN repeat-like/Quinoprotein amine dehydrogenase"/>
    <property type="match status" value="1"/>
</dbReference>
<accession>A0A221NTR0</accession>
<reference evidence="4 5" key="1">
    <citation type="submission" date="2017-07" db="EMBL/GenBank/DDBJ databases">
        <title>Genome sequence of Streptomyces pluripotens MUSC 137T.</title>
        <authorList>
            <person name="Ser H.-L."/>
            <person name="Lee L.-H."/>
        </authorList>
    </citation>
    <scope>NUCLEOTIDE SEQUENCE [LARGE SCALE GENOMIC DNA]</scope>
    <source>
        <strain evidence="4 5">MUSC 137</strain>
    </source>
</reference>